<comment type="caution">
    <text evidence="1">The sequence shown here is derived from an EMBL/GenBank/DDBJ whole genome shotgun (WGS) entry which is preliminary data.</text>
</comment>
<accession>A0ACA9L158</accession>
<keyword evidence="2" id="KW-1185">Reference proteome</keyword>
<organism evidence="1 2">
    <name type="scientific">Acaulospora colombiana</name>
    <dbReference type="NCBI Taxonomy" id="27376"/>
    <lineage>
        <taxon>Eukaryota</taxon>
        <taxon>Fungi</taxon>
        <taxon>Fungi incertae sedis</taxon>
        <taxon>Mucoromycota</taxon>
        <taxon>Glomeromycotina</taxon>
        <taxon>Glomeromycetes</taxon>
        <taxon>Diversisporales</taxon>
        <taxon>Acaulosporaceae</taxon>
        <taxon>Acaulospora</taxon>
    </lineage>
</organism>
<dbReference type="EMBL" id="CAJVPT010003893">
    <property type="protein sequence ID" value="CAG8501740.1"/>
    <property type="molecule type" value="Genomic_DNA"/>
</dbReference>
<proteinExistence type="predicted"/>
<feature type="non-terminal residue" evidence="1">
    <location>
        <position position="810"/>
    </location>
</feature>
<dbReference type="Proteomes" id="UP000789525">
    <property type="component" value="Unassembled WGS sequence"/>
</dbReference>
<reference evidence="1" key="1">
    <citation type="submission" date="2021-06" db="EMBL/GenBank/DDBJ databases">
        <authorList>
            <person name="Kallberg Y."/>
            <person name="Tangrot J."/>
            <person name="Rosling A."/>
        </authorList>
    </citation>
    <scope>NUCLEOTIDE SEQUENCE</scope>
    <source>
        <strain evidence="1">CL356</strain>
    </source>
</reference>
<evidence type="ECO:0000313" key="1">
    <source>
        <dbReference type="EMBL" id="CAG8501740.1"/>
    </source>
</evidence>
<protein>
    <submittedName>
        <fullName evidence="1">9458_t:CDS:1</fullName>
    </submittedName>
</protein>
<sequence>MIIDQTLLSKTKMLPNPFVIPSKAGKDITIFHEDLPENPDEICNILRDEKTIMMYYIPIALHYNKNRGMPQAAIRVLERGLKEAKGTSEDNMKINNLIACLNLRMAKYPQDGRFPSDERKSELLNEATKRFNKASQIRYLHLLRNDPNMAMNAFTNATNLASNNIPALFGQDYRAALKIYQQIMQADPSLTEPDPRVGIGLCYNKLNNFDQAIAAFDRAIELNPNNVSANILLATMELDISKQWQQINEEERLTNFAAAMRRANRALELNPNHSSALILLAHGFYFQRDFEKILAILNAISALDETDSVKREKIFEEFDRITKAISEKDYDNPDIFIVKGISTEGKNAYKSLQSLKKAQKMYEEAKEPVPLELCNKMGNLCFKLGDYENAITYYQNSIDTSKSHIDSERDVEITLRYNLARALEASHNYVDAQNIYNEIITEHPSYTPAHLRLAAIEESHNNYEKANEIYNELLELDEKDLEVRKRRAINILRHGETRTSRKYLEAILNEYDKNDAVALTALGSLFLSKARSIRQENMREQREANYKKAVEYFQKALKTNARNLWAANGITVALAESGRLREAKDMFWKLRERNPIPEININYAHVCCHLNDYPSAILAYESVSKKCHNKDVQVLEWLGRSNYVLAKAKKDIDMMEEALQWTEKASLIQQGMAQMISELDSSLSSSVITRAIEDVKSANAFGLSVITSLEGKYQKAKEVEEARQKRLEEEQRIKEEKERQLNIQKEEEQRRKREELDKAAERDRIRRQELLEYDERQKLLWGEENKKRKNRQMNIDDDDYDDDEAIHMSK</sequence>
<name>A0ACA9L158_9GLOM</name>
<gene>
    <name evidence="1" type="ORF">ACOLOM_LOCUS2830</name>
</gene>
<evidence type="ECO:0000313" key="2">
    <source>
        <dbReference type="Proteomes" id="UP000789525"/>
    </source>
</evidence>